<keyword evidence="5 9" id="KW-0547">Nucleotide-binding</keyword>
<proteinExistence type="inferred from homology"/>
<evidence type="ECO:0000256" key="1">
    <source>
        <dbReference type="ARBA" id="ARBA00012513"/>
    </source>
</evidence>
<dbReference type="InterPro" id="IPR050339">
    <property type="entry name" value="CC_SR_Kinase"/>
</dbReference>
<dbReference type="Pfam" id="PF00069">
    <property type="entry name" value="Pkinase"/>
    <property type="match status" value="2"/>
</dbReference>
<evidence type="ECO:0000256" key="5">
    <source>
        <dbReference type="ARBA" id="ARBA00022741"/>
    </source>
</evidence>
<evidence type="ECO:0000259" key="11">
    <source>
        <dbReference type="PROSITE" id="PS50011"/>
    </source>
</evidence>
<reference evidence="12" key="1">
    <citation type="submission" date="2014-12" db="EMBL/GenBank/DDBJ databases">
        <title>Insight into the proteome of Arion vulgaris.</title>
        <authorList>
            <person name="Aradska J."/>
            <person name="Bulat T."/>
            <person name="Smidak R."/>
            <person name="Sarate P."/>
            <person name="Gangsoo J."/>
            <person name="Sialana F."/>
            <person name="Bilban M."/>
            <person name="Lubec G."/>
        </authorList>
    </citation>
    <scope>NUCLEOTIDE SEQUENCE</scope>
    <source>
        <tissue evidence="12">Skin</tissue>
    </source>
</reference>
<dbReference type="SUPFAM" id="SSF56112">
    <property type="entry name" value="Protein kinase-like (PK-like)"/>
    <property type="match status" value="1"/>
</dbReference>
<evidence type="ECO:0000256" key="4">
    <source>
        <dbReference type="ARBA" id="ARBA00022679"/>
    </source>
</evidence>
<dbReference type="PROSITE" id="PS00107">
    <property type="entry name" value="PROTEIN_KINASE_ATP"/>
    <property type="match status" value="1"/>
</dbReference>
<dbReference type="EC" id="2.7.11.1" evidence="1"/>
<dbReference type="PROSITE" id="PS00108">
    <property type="entry name" value="PROTEIN_KINASE_ST"/>
    <property type="match status" value="1"/>
</dbReference>
<evidence type="ECO:0000256" key="6">
    <source>
        <dbReference type="ARBA" id="ARBA00022777"/>
    </source>
</evidence>
<keyword evidence="2" id="KW-0723">Serine/threonine-protein kinase</keyword>
<dbReference type="InterPro" id="IPR008271">
    <property type="entry name" value="Ser/Thr_kinase_AS"/>
</dbReference>
<feature type="non-terminal residue" evidence="12">
    <location>
        <position position="1"/>
    </location>
</feature>
<dbReference type="GO" id="GO:0005737">
    <property type="term" value="C:cytoplasm"/>
    <property type="evidence" value="ECO:0007669"/>
    <property type="project" value="TreeGrafter"/>
</dbReference>
<name>A0A0B6YZD2_9EUPU</name>
<feature type="compositionally biased region" description="Basic and acidic residues" evidence="10">
    <location>
        <begin position="114"/>
        <end position="129"/>
    </location>
</feature>
<evidence type="ECO:0000313" key="12">
    <source>
        <dbReference type="EMBL" id="CEK60850.1"/>
    </source>
</evidence>
<keyword evidence="7 9" id="KW-0067">ATP-binding</keyword>
<evidence type="ECO:0000256" key="7">
    <source>
        <dbReference type="ARBA" id="ARBA00022840"/>
    </source>
</evidence>
<keyword evidence="4" id="KW-0808">Transferase</keyword>
<evidence type="ECO:0000256" key="2">
    <source>
        <dbReference type="ARBA" id="ARBA00022527"/>
    </source>
</evidence>
<dbReference type="EMBL" id="HACG01013985">
    <property type="protein sequence ID" value="CEK60850.1"/>
    <property type="molecule type" value="Transcribed_RNA"/>
</dbReference>
<feature type="binding site" evidence="9">
    <location>
        <position position="290"/>
    </location>
    <ligand>
        <name>ATP</name>
        <dbReference type="ChEBI" id="CHEBI:30616"/>
    </ligand>
</feature>
<accession>A0A0B6YZD2</accession>
<dbReference type="InterPro" id="IPR000719">
    <property type="entry name" value="Prot_kinase_dom"/>
</dbReference>
<dbReference type="InterPro" id="IPR017441">
    <property type="entry name" value="Protein_kinase_ATP_BS"/>
</dbReference>
<dbReference type="Gene3D" id="1.10.510.10">
    <property type="entry name" value="Transferase(Phosphotransferase) domain 1"/>
    <property type="match status" value="1"/>
</dbReference>
<protein>
    <recommendedName>
        <fullName evidence="1">non-specific serine/threonine protein kinase</fullName>
        <ecNumber evidence="1">2.7.11.1</ecNumber>
    </recommendedName>
</protein>
<evidence type="ECO:0000256" key="3">
    <source>
        <dbReference type="ARBA" id="ARBA00022553"/>
    </source>
</evidence>
<dbReference type="InterPro" id="IPR011009">
    <property type="entry name" value="Kinase-like_dom_sf"/>
</dbReference>
<dbReference type="PROSITE" id="PS50011">
    <property type="entry name" value="PROTEIN_KINASE_DOM"/>
    <property type="match status" value="1"/>
</dbReference>
<feature type="region of interest" description="Disordered" evidence="10">
    <location>
        <begin position="110"/>
        <end position="129"/>
    </location>
</feature>
<dbReference type="PANTHER" id="PTHR11042:SF91">
    <property type="entry name" value="EUKARYOTIC TRANSLATION INITIATION FACTOR 2-ALPHA KINASE"/>
    <property type="match status" value="1"/>
</dbReference>
<dbReference type="GO" id="GO:0004694">
    <property type="term" value="F:eukaryotic translation initiation factor 2alpha kinase activity"/>
    <property type="evidence" value="ECO:0007669"/>
    <property type="project" value="TreeGrafter"/>
</dbReference>
<dbReference type="GO" id="GO:0005634">
    <property type="term" value="C:nucleus"/>
    <property type="evidence" value="ECO:0007669"/>
    <property type="project" value="TreeGrafter"/>
</dbReference>
<dbReference type="GO" id="GO:0005524">
    <property type="term" value="F:ATP binding"/>
    <property type="evidence" value="ECO:0007669"/>
    <property type="project" value="UniProtKB-UniRule"/>
</dbReference>
<keyword evidence="3" id="KW-0597">Phosphoprotein</keyword>
<dbReference type="AlphaFoldDB" id="A0A0B6YZD2"/>
<organism evidence="12">
    <name type="scientific">Arion vulgaris</name>
    <dbReference type="NCBI Taxonomy" id="1028688"/>
    <lineage>
        <taxon>Eukaryota</taxon>
        <taxon>Metazoa</taxon>
        <taxon>Spiralia</taxon>
        <taxon>Lophotrochozoa</taxon>
        <taxon>Mollusca</taxon>
        <taxon>Gastropoda</taxon>
        <taxon>Heterobranchia</taxon>
        <taxon>Euthyneura</taxon>
        <taxon>Panpulmonata</taxon>
        <taxon>Eupulmonata</taxon>
        <taxon>Stylommatophora</taxon>
        <taxon>Helicina</taxon>
        <taxon>Arionoidea</taxon>
        <taxon>Arionidae</taxon>
        <taxon>Arion</taxon>
    </lineage>
</organism>
<dbReference type="SMART" id="SM00220">
    <property type="entry name" value="S_TKc"/>
    <property type="match status" value="1"/>
</dbReference>
<gene>
    <name evidence="12" type="primary">ORF40543</name>
</gene>
<evidence type="ECO:0000256" key="8">
    <source>
        <dbReference type="ARBA" id="ARBA00037982"/>
    </source>
</evidence>
<keyword evidence="6" id="KW-0418">Kinase</keyword>
<evidence type="ECO:0000256" key="9">
    <source>
        <dbReference type="PROSITE-ProRule" id="PRU10141"/>
    </source>
</evidence>
<dbReference type="FunFam" id="1.10.510.10:FF:000251">
    <property type="entry name" value="eukaryotic translation initiation factor 2-alpha kinase 3"/>
    <property type="match status" value="1"/>
</dbReference>
<evidence type="ECO:0000256" key="10">
    <source>
        <dbReference type="SAM" id="MobiDB-lite"/>
    </source>
</evidence>
<dbReference type="Gene3D" id="3.30.200.20">
    <property type="entry name" value="Phosphorylase Kinase, domain 1"/>
    <property type="match status" value="1"/>
</dbReference>
<feature type="domain" description="Protein kinase" evidence="11">
    <location>
        <begin position="261"/>
        <end position="780"/>
    </location>
</feature>
<sequence length="803" mass="91709">WEHKFDSPIAKAWFLRHGKLEAVSLFDGRYIPTLRSYIPEDKENVSIPRPLLYIGSHQKLLYIQASPQLESILKTFTNRRVGHYLEPKVKVSWRPYPHTASVRAPIMGGSRPQIAHEKRPESSDEKKESTSLTVWHEDYPFDTGYFLYPEIMDSRPTLQRNNFLLEDSRQQNTVDAAWLPMSLWLYWKEVIFISVVMSVVVHFALNMFPILNQNSRSMSLEASTSDNSKNSNSSHKIVASIDSSNYFLDSGEYVSRFATDFDCLHCLGKGGFGIVFEAINKVDDQHYAVKRTMLPRSEGAKEKVLREVKALAKLEHIGIVRYFNAWVESPPTGWQEERDQLLQLSDTSGPFSLSTQPNQCQPIQKQLKLLEVKEQRRRNNFDDYNKKEHIFPICRSEALLDTYSIASSIQEISDAEHLKQSGSGEFSIHSDLDETSDKSQIDFTNSRDSMFSLKRNTFKTETGNSFSASINNSKSSIPFSNYTSSSSGALSHKAVDSRHQELSGDSVVFESSGNRPTHSSIEFVNTQISADDSIVFEKSGSYPDNVSKESSKLSREHHTIDILSSRGSEYKEEGDTGVKKVLQQGTKFFLYIQMQLYRKETLSDWLSNNTLNRDRHTVLDIFDQIVCAVDYVHSQGLMHRDLKPSNIFFTADGIVKVGDFGLVTELIVQQDQVSESDYLSTGKHTAEVGTTLYMSPEQIARKPYDLKVDIFSLGLIFLELWIPFSTQMERVRTLQEAKMHILPSRFNRELPSESELVHKMTNSDPDARPYTKDILDNLLFQELAPSRMGTRHHKRTISETTNR</sequence>
<comment type="similarity">
    <text evidence="8">Belongs to the protein kinase superfamily. Ser/Thr protein kinase family. GCN2 subfamily.</text>
</comment>
<dbReference type="PANTHER" id="PTHR11042">
    <property type="entry name" value="EUKARYOTIC TRANSLATION INITIATION FACTOR 2-ALPHA KINASE EIF2-ALPHA KINASE -RELATED"/>
    <property type="match status" value="1"/>
</dbReference>